<feature type="transmembrane region" description="Helical" evidence="7">
    <location>
        <begin position="299"/>
        <end position="325"/>
    </location>
</feature>
<dbReference type="InterPro" id="IPR035906">
    <property type="entry name" value="MetI-like_sf"/>
</dbReference>
<keyword evidence="3" id="KW-1003">Cell membrane</keyword>
<evidence type="ECO:0000313" key="9">
    <source>
        <dbReference type="EMBL" id="RLE10003.1"/>
    </source>
</evidence>
<keyword evidence="5 7" id="KW-1133">Transmembrane helix</keyword>
<dbReference type="PROSITE" id="PS50928">
    <property type="entry name" value="ABC_TM1"/>
    <property type="match status" value="1"/>
</dbReference>
<keyword evidence="4 7" id="KW-0812">Transmembrane</keyword>
<dbReference type="Pfam" id="PF19300">
    <property type="entry name" value="BPD_transp_1_N"/>
    <property type="match status" value="1"/>
</dbReference>
<dbReference type="Pfam" id="PF00528">
    <property type="entry name" value="BPD_transp_1"/>
    <property type="match status" value="1"/>
</dbReference>
<reference evidence="9 10" key="1">
    <citation type="submission" date="2018-06" db="EMBL/GenBank/DDBJ databases">
        <title>Extensive metabolic versatility and redundancy in microbially diverse, dynamic hydrothermal sediments.</title>
        <authorList>
            <person name="Dombrowski N."/>
            <person name="Teske A."/>
            <person name="Baker B.J."/>
        </authorList>
    </citation>
    <scope>NUCLEOTIDE SEQUENCE [LARGE SCALE GENOMIC DNA]</scope>
    <source>
        <strain evidence="9">B47_G16</strain>
    </source>
</reference>
<feature type="transmembrane region" description="Helical" evidence="7">
    <location>
        <begin position="141"/>
        <end position="169"/>
    </location>
</feature>
<evidence type="ECO:0000256" key="4">
    <source>
        <dbReference type="ARBA" id="ARBA00022692"/>
    </source>
</evidence>
<dbReference type="GO" id="GO:0005886">
    <property type="term" value="C:plasma membrane"/>
    <property type="evidence" value="ECO:0007669"/>
    <property type="project" value="UniProtKB-SubCell"/>
</dbReference>
<accession>A0A497E5A2</accession>
<evidence type="ECO:0000256" key="2">
    <source>
        <dbReference type="ARBA" id="ARBA00022448"/>
    </source>
</evidence>
<evidence type="ECO:0000256" key="5">
    <source>
        <dbReference type="ARBA" id="ARBA00022989"/>
    </source>
</evidence>
<organism evidence="9 10">
    <name type="scientific">Aerophobetes bacterium</name>
    <dbReference type="NCBI Taxonomy" id="2030807"/>
    <lineage>
        <taxon>Bacteria</taxon>
        <taxon>Candidatus Aerophobota</taxon>
    </lineage>
</organism>
<dbReference type="PANTHER" id="PTHR30465:SF43">
    <property type="entry name" value="OLIGOPEPTIDE ABC TRANSPORTER, PERMEASE PROTEIN"/>
    <property type="match status" value="1"/>
</dbReference>
<feature type="domain" description="ABC transmembrane type-1" evidence="8">
    <location>
        <begin position="105"/>
        <end position="322"/>
    </location>
</feature>
<feature type="transmembrane region" description="Helical" evidence="7">
    <location>
        <begin position="257"/>
        <end position="279"/>
    </location>
</feature>
<keyword evidence="2 7" id="KW-0813">Transport</keyword>
<name>A0A497E5A2_UNCAE</name>
<dbReference type="GO" id="GO:0055085">
    <property type="term" value="P:transmembrane transport"/>
    <property type="evidence" value="ECO:0007669"/>
    <property type="project" value="InterPro"/>
</dbReference>
<evidence type="ECO:0000256" key="1">
    <source>
        <dbReference type="ARBA" id="ARBA00004651"/>
    </source>
</evidence>
<dbReference type="SUPFAM" id="SSF161098">
    <property type="entry name" value="MetI-like"/>
    <property type="match status" value="1"/>
</dbReference>
<keyword evidence="6 7" id="KW-0472">Membrane</keyword>
<comment type="similarity">
    <text evidence="7">Belongs to the binding-protein-dependent transport system permease family.</text>
</comment>
<dbReference type="Gene3D" id="1.10.3720.10">
    <property type="entry name" value="MetI-like"/>
    <property type="match status" value="1"/>
</dbReference>
<evidence type="ECO:0000256" key="3">
    <source>
        <dbReference type="ARBA" id="ARBA00022475"/>
    </source>
</evidence>
<dbReference type="InterPro" id="IPR000515">
    <property type="entry name" value="MetI-like"/>
</dbReference>
<dbReference type="EMBL" id="QMPZ01000021">
    <property type="protein sequence ID" value="RLE10003.1"/>
    <property type="molecule type" value="Genomic_DNA"/>
</dbReference>
<dbReference type="AlphaFoldDB" id="A0A497E5A2"/>
<feature type="transmembrane region" description="Helical" evidence="7">
    <location>
        <begin position="107"/>
        <end position="129"/>
    </location>
</feature>
<sequence length="332" mass="37330">MINYIVRRILYVIPLLISVSIVCFVVIQLPPGDFMTVIEARLKSQAGLSEKEARKIADEMRETYGLDQPIIMQYFIWIKNIVTRGDFGYSFGYRRPAKEVIWERLKWTMIIALGSHLISTVVGLLIGIYSATHQYSLGDNAATFLAFIGLSFPEFFTALVVLYLLVFVFRAPHVGGLNSPQYVLAPWNWAKFVDFLQHLWIPVVISGVAGVARNMRVMRGNLLDVLRAQYVTTARAKGLKEKIVLYKHAVVNALHPIIAYQGVALPYIVQGTMVTAIVLNLPTTGPAFYDALVFQDTYLAGSFLLMITVVLVIGNLVSDLILAWIDPRIRYD</sequence>
<protein>
    <submittedName>
        <fullName evidence="9">ABC transporter permease</fullName>
    </submittedName>
</protein>
<evidence type="ECO:0000259" key="8">
    <source>
        <dbReference type="PROSITE" id="PS50928"/>
    </source>
</evidence>
<dbReference type="CDD" id="cd06261">
    <property type="entry name" value="TM_PBP2"/>
    <property type="match status" value="1"/>
</dbReference>
<comment type="subcellular location">
    <subcellularLocation>
        <location evidence="1 7">Cell membrane</location>
        <topology evidence="1 7">Multi-pass membrane protein</topology>
    </subcellularLocation>
</comment>
<gene>
    <name evidence="9" type="ORF">DRJ00_02815</name>
</gene>
<dbReference type="Proteomes" id="UP000279422">
    <property type="component" value="Unassembled WGS sequence"/>
</dbReference>
<feature type="transmembrane region" description="Helical" evidence="7">
    <location>
        <begin position="9"/>
        <end position="29"/>
    </location>
</feature>
<feature type="transmembrane region" description="Helical" evidence="7">
    <location>
        <begin position="189"/>
        <end position="212"/>
    </location>
</feature>
<proteinExistence type="inferred from homology"/>
<evidence type="ECO:0000256" key="7">
    <source>
        <dbReference type="RuleBase" id="RU363032"/>
    </source>
</evidence>
<dbReference type="InterPro" id="IPR045621">
    <property type="entry name" value="BPD_transp_1_N"/>
</dbReference>
<dbReference type="PANTHER" id="PTHR30465">
    <property type="entry name" value="INNER MEMBRANE ABC TRANSPORTER"/>
    <property type="match status" value="1"/>
</dbReference>
<evidence type="ECO:0000313" key="10">
    <source>
        <dbReference type="Proteomes" id="UP000279422"/>
    </source>
</evidence>
<evidence type="ECO:0000256" key="6">
    <source>
        <dbReference type="ARBA" id="ARBA00023136"/>
    </source>
</evidence>
<comment type="caution">
    <text evidence="9">The sequence shown here is derived from an EMBL/GenBank/DDBJ whole genome shotgun (WGS) entry which is preliminary data.</text>
</comment>